<evidence type="ECO:0000313" key="2">
    <source>
        <dbReference type="EMBL" id="QBC45625.1"/>
    </source>
</evidence>
<dbReference type="KEGG" id="ifl:C1H71_03260"/>
<organism evidence="2 3">
    <name type="scientific">Iodobacter fluviatilis</name>
    <dbReference type="NCBI Taxonomy" id="537"/>
    <lineage>
        <taxon>Bacteria</taxon>
        <taxon>Pseudomonadati</taxon>
        <taxon>Pseudomonadota</taxon>
        <taxon>Betaproteobacteria</taxon>
        <taxon>Neisseriales</taxon>
        <taxon>Chitinibacteraceae</taxon>
        <taxon>Iodobacter</taxon>
    </lineage>
</organism>
<accession>A0A7G3GFM9</accession>
<dbReference type="InterPro" id="IPR045584">
    <property type="entry name" value="Pilin-like"/>
</dbReference>
<evidence type="ECO:0000313" key="3">
    <source>
        <dbReference type="Proteomes" id="UP000515917"/>
    </source>
</evidence>
<protein>
    <recommendedName>
        <fullName evidence="4">Type II secretion system protein</fullName>
    </recommendedName>
</protein>
<keyword evidence="1" id="KW-0812">Transmembrane</keyword>
<dbReference type="AlphaFoldDB" id="A0A7G3GFM9"/>
<sequence length="177" mass="19840">MAPLTIAGKTPLKSAARAKLGSKQEAGFAYAWALMAVLIMGIYLAQVGEAWQNRAQRAKETELLRVGAEIRRGIKLYTEQNQMQGTQYPKSLEELVLDPRSPSPRRFIRKAYKDPLTGEDWQYISAPGGGFMGVYSKALGKPLKQRLFPSDFAGFADQNSYQDWKFAHWPNGKALKK</sequence>
<dbReference type="SUPFAM" id="SSF54523">
    <property type="entry name" value="Pili subunits"/>
    <property type="match status" value="1"/>
</dbReference>
<evidence type="ECO:0000256" key="1">
    <source>
        <dbReference type="SAM" id="Phobius"/>
    </source>
</evidence>
<gene>
    <name evidence="2" type="ORF">C1H71_03260</name>
</gene>
<dbReference type="EMBL" id="CP025781">
    <property type="protein sequence ID" value="QBC45625.1"/>
    <property type="molecule type" value="Genomic_DNA"/>
</dbReference>
<dbReference type="Proteomes" id="UP000515917">
    <property type="component" value="Chromosome"/>
</dbReference>
<reference evidence="2 3" key="1">
    <citation type="submission" date="2018-01" db="EMBL/GenBank/DDBJ databases">
        <title>Genome sequence of Iodobacter sp. strain PCH194 isolated from Indian Trans-Himalaya.</title>
        <authorList>
            <person name="Kumar V."/>
            <person name="Thakur V."/>
            <person name="Kumar S."/>
            <person name="Singh D."/>
        </authorList>
    </citation>
    <scope>NUCLEOTIDE SEQUENCE [LARGE SCALE GENOMIC DNA]</scope>
    <source>
        <strain evidence="2 3">PCH194</strain>
    </source>
</reference>
<keyword evidence="3" id="KW-1185">Reference proteome</keyword>
<proteinExistence type="predicted"/>
<keyword evidence="1" id="KW-0472">Membrane</keyword>
<name>A0A7G3GFM9_9NEIS</name>
<evidence type="ECO:0008006" key="4">
    <source>
        <dbReference type="Google" id="ProtNLM"/>
    </source>
</evidence>
<feature type="transmembrane region" description="Helical" evidence="1">
    <location>
        <begin position="27"/>
        <end position="45"/>
    </location>
</feature>
<keyword evidence="1" id="KW-1133">Transmembrane helix</keyword>